<organism evidence="2 3">
    <name type="scientific">Streptomyces dengpaensis</name>
    <dbReference type="NCBI Taxonomy" id="2049881"/>
    <lineage>
        <taxon>Bacteria</taxon>
        <taxon>Bacillati</taxon>
        <taxon>Actinomycetota</taxon>
        <taxon>Actinomycetes</taxon>
        <taxon>Kitasatosporales</taxon>
        <taxon>Streptomycetaceae</taxon>
        <taxon>Streptomyces</taxon>
    </lineage>
</organism>
<evidence type="ECO:0000256" key="1">
    <source>
        <dbReference type="SAM" id="MobiDB-lite"/>
    </source>
</evidence>
<evidence type="ECO:0000313" key="2">
    <source>
        <dbReference type="EMBL" id="AVH55801.1"/>
    </source>
</evidence>
<dbReference type="RefSeq" id="WP_099498774.1">
    <property type="nucleotide sequence ID" value="NZ_CP026652.1"/>
</dbReference>
<evidence type="ECO:0000313" key="3">
    <source>
        <dbReference type="Proteomes" id="UP000238413"/>
    </source>
</evidence>
<feature type="compositionally biased region" description="Basic and acidic residues" evidence="1">
    <location>
        <begin position="53"/>
        <end position="62"/>
    </location>
</feature>
<dbReference type="Proteomes" id="UP000238413">
    <property type="component" value="Chromosome"/>
</dbReference>
<proteinExistence type="predicted"/>
<gene>
    <name evidence="2" type="ORF">C4B68_08495</name>
</gene>
<keyword evidence="3" id="KW-1185">Reference proteome</keyword>
<dbReference type="EMBL" id="CP026652">
    <property type="protein sequence ID" value="AVH55801.1"/>
    <property type="molecule type" value="Genomic_DNA"/>
</dbReference>
<reference evidence="2 3" key="1">
    <citation type="submission" date="2018-02" db="EMBL/GenBank/DDBJ databases">
        <title>Complete genome sequence of Streptomyces dengpaensis, the producer of angucyclines.</title>
        <authorList>
            <person name="Yumei L."/>
        </authorList>
    </citation>
    <scope>NUCLEOTIDE SEQUENCE [LARGE SCALE GENOMIC DNA]</scope>
    <source>
        <strain evidence="2 3">XZHG99</strain>
    </source>
</reference>
<protein>
    <submittedName>
        <fullName evidence="2">Uncharacterized protein</fullName>
    </submittedName>
</protein>
<accession>A0ABN5HZ29</accession>
<sequence length="62" mass="6754">MEPPDARPRPQPLLVPSSDLVVRPEDVAAAPPFPDGWSQPAPIHLAQFPDDPSEPHILRGLD</sequence>
<feature type="region of interest" description="Disordered" evidence="1">
    <location>
        <begin position="28"/>
        <end position="62"/>
    </location>
</feature>
<name>A0ABN5HZ29_9ACTN</name>